<gene>
    <name evidence="2" type="ORF">SAMN00790413_03682</name>
</gene>
<evidence type="ECO:0000313" key="2">
    <source>
        <dbReference type="EMBL" id="SMB86094.1"/>
    </source>
</evidence>
<keyword evidence="1" id="KW-0175">Coiled coil</keyword>
<organism evidence="2 3">
    <name type="scientific">Deinococcus hopiensis KR-140</name>
    <dbReference type="NCBI Taxonomy" id="695939"/>
    <lineage>
        <taxon>Bacteria</taxon>
        <taxon>Thermotogati</taxon>
        <taxon>Deinococcota</taxon>
        <taxon>Deinococci</taxon>
        <taxon>Deinococcales</taxon>
        <taxon>Deinococcaceae</taxon>
        <taxon>Deinococcus</taxon>
    </lineage>
</organism>
<dbReference type="Proteomes" id="UP000192582">
    <property type="component" value="Unassembled WGS sequence"/>
</dbReference>
<proteinExistence type="predicted"/>
<accession>A0A1W1UZF2</accession>
<reference evidence="2 3" key="1">
    <citation type="submission" date="2017-04" db="EMBL/GenBank/DDBJ databases">
        <authorList>
            <person name="Afonso C.L."/>
            <person name="Miller P.J."/>
            <person name="Scott M.A."/>
            <person name="Spackman E."/>
            <person name="Goraichik I."/>
            <person name="Dimitrov K.M."/>
            <person name="Suarez D.L."/>
            <person name="Swayne D.E."/>
        </authorList>
    </citation>
    <scope>NUCLEOTIDE SEQUENCE [LARGE SCALE GENOMIC DNA]</scope>
    <source>
        <strain evidence="2 3">KR-140</strain>
    </source>
</reference>
<dbReference type="EMBL" id="FWWU01000008">
    <property type="protein sequence ID" value="SMB86094.1"/>
    <property type="molecule type" value="Genomic_DNA"/>
</dbReference>
<evidence type="ECO:0000256" key="1">
    <source>
        <dbReference type="SAM" id="Coils"/>
    </source>
</evidence>
<keyword evidence="3" id="KW-1185">Reference proteome</keyword>
<sequence length="40" mass="4488">MALQGAEQTQAEVSAARRELEAEIERLKKLVESERSTTVE</sequence>
<feature type="coiled-coil region" evidence="1">
    <location>
        <begin position="3"/>
        <end position="37"/>
    </location>
</feature>
<evidence type="ECO:0000313" key="3">
    <source>
        <dbReference type="Proteomes" id="UP000192582"/>
    </source>
</evidence>
<dbReference type="RefSeq" id="WP_281255854.1">
    <property type="nucleotide sequence ID" value="NZ_FWWU01000008.1"/>
</dbReference>
<name>A0A1W1UZF2_9DEIO</name>
<dbReference type="AlphaFoldDB" id="A0A1W1UZF2"/>
<protein>
    <submittedName>
        <fullName evidence="2">Uncharacterized protein</fullName>
    </submittedName>
</protein>